<feature type="region of interest" description="Disordered" evidence="18">
    <location>
        <begin position="845"/>
        <end position="865"/>
    </location>
</feature>
<keyword evidence="4 17" id="KW-0812">Transmembrane</keyword>
<keyword evidence="9 17" id="KW-1278">Translocase</keyword>
<dbReference type="SUPFAM" id="SSF56784">
    <property type="entry name" value="HAD-like"/>
    <property type="match status" value="1"/>
</dbReference>
<feature type="region of interest" description="Disordered" evidence="18">
    <location>
        <begin position="198"/>
        <end position="236"/>
    </location>
</feature>
<feature type="transmembrane region" description="Helical" evidence="17">
    <location>
        <begin position="1357"/>
        <end position="1377"/>
    </location>
</feature>
<evidence type="ECO:0000256" key="6">
    <source>
        <dbReference type="ARBA" id="ARBA00022741"/>
    </source>
</evidence>
<feature type="binding site" evidence="15">
    <location>
        <position position="535"/>
    </location>
    <ligand>
        <name>ATP</name>
        <dbReference type="ChEBI" id="CHEBI:30616"/>
    </ligand>
</feature>
<evidence type="ECO:0000256" key="3">
    <source>
        <dbReference type="ARBA" id="ARBA00008109"/>
    </source>
</evidence>
<dbReference type="PANTHER" id="PTHR24092">
    <property type="entry name" value="PROBABLE PHOSPHOLIPID-TRANSPORTING ATPASE"/>
    <property type="match status" value="1"/>
</dbReference>
<dbReference type="InterPro" id="IPR059000">
    <property type="entry name" value="ATPase_P-type_domA"/>
</dbReference>
<sequence length="1578" mass="174702">MELGSVHINNTNNLLPTTSSTTHTVPITPAGGPESYKELPFDSEPLSTKPVRRPTGWMTSLANRFKGRGAMVPKTGNRIVPISSSRSTPLIQPETGKPFVSNAVTTARYSLWDFLPKQLYAQFSKIANVYFLFVASLQMVPGWSTTGQYTTLVPLLVFLSIAIAHEGYDDLRRHRQDSGENNQPANVFRSYRNATNSISSHTQQPSTSSASAYPLPASASASASSRHPFNSSSGPTSPAELSIIIPLTPATTGPTPNLAVFQQIKWKDLAVGDIVRVDQNDWVPADLILLHSSGPDGGCYVETAALDGETNLKQRQALKVTNDMIQTPEDIATFTGCAHTEQPNQDLYNFEGYLQVGQGRNQPRYPLSINQILLRGTILRNTPYIYGLIVFSGEDTKIRQNGSKNVRTKAPSMQRLINKVIIVIFSIVIFLSALCTVLSAVWTTRNSKPGHLAWYLTAKNAMKSDTASILFGYIVLFNTMIPISLYVTMELVKLLQAYFIHHDIEMYDPVSNTPAEARTTVINEELGQVSYLFSDKTGTLTENIMVFRKFCVAGHSFNHDLDPESIKATAKTAQDNQEIAIPAGHDHRTDRSEDNQRRHKYRNKAGKVVGKLTRSSRHNSQRSASGYQSLGGKDAPSDPNRPRSGQYPDSIHAGKMPSYVETIVPCTPTSQLVPFLRSGARHVMADRIRFFLLSMALCHDAVPELIDESDPTSFRYQAASPDENALVAGAKELGYVFVERSRGGIRVRSMPTSSDEVPQEEFYEILNIIEFSSKRKRMSVIYRMPDGQICLFTKGADSIILERVRDPQTGLADFQNLDTPMPFTSESVYGYDGMDPLASLEYSKSGKSRHNLDRSSTSGAGVGQGYGRSSIEEDDMGAYFFGQTPGWTQSEMWEYQQTMDHIQEYATTGLRTLLYGHRFLSKEEYSLWSKKYVDAQSALEGRQDKLEQVAELLEQNLDMTGATAIEDKLQDGVPETIDKLRRAGIRLWMLTGDKRETAINIGYSCRLIKDYSSTIILDVPTQAQAHKAMNKAMKDVMKGKSRHVVVVIDGATLGIVEQSTELMALFVELGIRADSVICCRVSPAQKALVVKTVRARCKNTVTLAIGDGANDIAMIQEANVGIGITGKEGLQAARSSDYSIAQFRFLERLLFVHGRWSYVRVSKFVLGTFYKCATFYLTQGLFQIFTGFSGTSLYEQWTLSFYNTLFSSLPVMVVGMFEQDLKASTLLLVPELYTFGPRNSGFSLVTYGTWMAAAVYQAIACLMVPLWIAGAIGKFGVEPDDESLFSMGLGVYTTIVLVVTFKIAYLETHNWSIVTHLTSFLTILAWFGYNTVYSFFYPVRTGGYHVRGAFQSLAAHLPFWLTIIVASMIAILPNIMAKIIKAQLYPSDVDLYQELEKDPDAVQRWKEWEVELGNQGAEAEGVTGSKIQRRLSIAASIVSRHSSRRAPSLSSRRGRSKSQQALDANRNDSFLAVGRHSQDARRESFGEGQDQVGDLWGPVSHRRGASSASQMARDRSRANSASPRDAKDSGPWSATQLHFPRPLPIPADSDTSVSSVTPLQLGVRRSSSAGHAHGRRMV</sequence>
<dbReference type="GO" id="GO:0032456">
    <property type="term" value="P:endocytic recycling"/>
    <property type="evidence" value="ECO:0007669"/>
    <property type="project" value="TreeGrafter"/>
</dbReference>
<evidence type="ECO:0000313" key="23">
    <source>
        <dbReference type="Proteomes" id="UP000823405"/>
    </source>
</evidence>
<feature type="region of interest" description="Disordered" evidence="18">
    <location>
        <begin position="1442"/>
        <end position="1554"/>
    </location>
</feature>
<feature type="binding site" evidence="15">
    <location>
        <position position="992"/>
    </location>
    <ligand>
        <name>ATP</name>
        <dbReference type="ChEBI" id="CHEBI:30616"/>
    </ligand>
</feature>
<keyword evidence="10 17" id="KW-1133">Transmembrane helix</keyword>
<dbReference type="SFLD" id="SFLDG00002">
    <property type="entry name" value="C1.7:_P-type_atpase_like"/>
    <property type="match status" value="1"/>
</dbReference>
<evidence type="ECO:0000256" key="12">
    <source>
        <dbReference type="ARBA" id="ARBA00034036"/>
    </source>
</evidence>
<dbReference type="GO" id="GO:0005524">
    <property type="term" value="F:ATP binding"/>
    <property type="evidence" value="ECO:0007669"/>
    <property type="project" value="UniProtKB-UniRule"/>
</dbReference>
<keyword evidence="7 15" id="KW-0067">ATP-binding</keyword>
<dbReference type="Gene3D" id="3.40.1110.10">
    <property type="entry name" value="Calcium-transporting ATPase, cytoplasmic domain N"/>
    <property type="match status" value="2"/>
</dbReference>
<dbReference type="PRINTS" id="PR00119">
    <property type="entry name" value="CATATPASE"/>
</dbReference>
<dbReference type="GO" id="GO:0000287">
    <property type="term" value="F:magnesium ion binding"/>
    <property type="evidence" value="ECO:0007669"/>
    <property type="project" value="UniProtKB-UniRule"/>
</dbReference>
<comment type="catalytic activity">
    <reaction evidence="12 17">
        <text>ATP + H2O + phospholipidSide 1 = ADP + phosphate + phospholipidSide 2.</text>
        <dbReference type="EC" id="7.6.2.1"/>
    </reaction>
</comment>
<comment type="catalytic activity">
    <reaction evidence="13">
        <text>a 1,2-diacyl-sn-glycero-3-phosphoethanolamine(out) + ATP + H2O = a 1,2-diacyl-sn-glycero-3-phosphoethanolamine(in) + ADP + phosphate + H(+)</text>
        <dbReference type="Rhea" id="RHEA:66132"/>
        <dbReference type="ChEBI" id="CHEBI:15377"/>
        <dbReference type="ChEBI" id="CHEBI:15378"/>
        <dbReference type="ChEBI" id="CHEBI:30616"/>
        <dbReference type="ChEBI" id="CHEBI:43474"/>
        <dbReference type="ChEBI" id="CHEBI:64612"/>
        <dbReference type="ChEBI" id="CHEBI:456216"/>
    </reaction>
    <physiologicalReaction direction="left-to-right" evidence="13">
        <dbReference type="Rhea" id="RHEA:66133"/>
    </physiologicalReaction>
</comment>
<dbReference type="SUPFAM" id="SSF81653">
    <property type="entry name" value="Calcium ATPase, transduction domain A"/>
    <property type="match status" value="1"/>
</dbReference>
<feature type="binding site" evidence="15">
    <location>
        <position position="537"/>
    </location>
    <ligand>
        <name>ATP</name>
        <dbReference type="ChEBI" id="CHEBI:30616"/>
    </ligand>
</feature>
<feature type="binding site" evidence="15">
    <location>
        <position position="991"/>
    </location>
    <ligand>
        <name>ATP</name>
        <dbReference type="ChEBI" id="CHEBI:30616"/>
    </ligand>
</feature>
<evidence type="ECO:0000256" key="14">
    <source>
        <dbReference type="PIRSR" id="PIRSR606539-1"/>
    </source>
</evidence>
<feature type="binding site" evidence="15">
    <location>
        <position position="536"/>
    </location>
    <ligand>
        <name>ATP</name>
        <dbReference type="ChEBI" id="CHEBI:30616"/>
    </ligand>
</feature>
<feature type="binding site" evidence="16">
    <location>
        <position position="1111"/>
    </location>
    <ligand>
        <name>Mg(2+)</name>
        <dbReference type="ChEBI" id="CHEBI:18420"/>
    </ligand>
</feature>
<comment type="subcellular location">
    <subcellularLocation>
        <location evidence="2">Endomembrane system</location>
    </subcellularLocation>
    <subcellularLocation>
        <location evidence="1 17">Membrane</location>
        <topology evidence="1 17">Multi-pass membrane protein</topology>
    </subcellularLocation>
</comment>
<feature type="transmembrane region" description="Helical" evidence="17">
    <location>
        <begin position="469"/>
        <end position="489"/>
    </location>
</feature>
<dbReference type="InterPro" id="IPR023299">
    <property type="entry name" value="ATPase_P-typ_cyto_dom_N"/>
</dbReference>
<evidence type="ECO:0000256" key="2">
    <source>
        <dbReference type="ARBA" id="ARBA00004308"/>
    </source>
</evidence>
<feature type="domain" description="P-type ATPase C-terminal" evidence="21">
    <location>
        <begin position="1133"/>
        <end position="1387"/>
    </location>
</feature>
<evidence type="ECO:0000259" key="21">
    <source>
        <dbReference type="Pfam" id="PF16212"/>
    </source>
</evidence>
<feature type="binding site" evidence="16">
    <location>
        <position position="535"/>
    </location>
    <ligand>
        <name>Mg(2+)</name>
        <dbReference type="ChEBI" id="CHEBI:18420"/>
    </ligand>
</feature>
<dbReference type="Proteomes" id="UP000823405">
    <property type="component" value="Unassembled WGS sequence"/>
</dbReference>
<feature type="region of interest" description="Disordered" evidence="18">
    <location>
        <begin position="1"/>
        <end position="53"/>
    </location>
</feature>
<feature type="binding site" evidence="15">
    <location>
        <position position="1111"/>
    </location>
    <ligand>
        <name>ATP</name>
        <dbReference type="ChEBI" id="CHEBI:30616"/>
    </ligand>
</feature>
<accession>A0A9P6QRZ4</accession>
<feature type="binding site" evidence="16">
    <location>
        <position position="537"/>
    </location>
    <ligand>
        <name>Mg(2+)</name>
        <dbReference type="ChEBI" id="CHEBI:18420"/>
    </ligand>
</feature>
<dbReference type="InterPro" id="IPR032630">
    <property type="entry name" value="P_typ_ATPase_c"/>
</dbReference>
<feature type="transmembrane region" description="Helical" evidence="17">
    <location>
        <begin position="1247"/>
        <end position="1272"/>
    </location>
</feature>
<dbReference type="GO" id="GO:0005886">
    <property type="term" value="C:plasma membrane"/>
    <property type="evidence" value="ECO:0007669"/>
    <property type="project" value="TreeGrafter"/>
</dbReference>
<name>A0A9P6QRZ4_9FUNG</name>
<dbReference type="Pfam" id="PF00702">
    <property type="entry name" value="Hydrolase"/>
    <property type="match status" value="1"/>
</dbReference>
<feature type="region of interest" description="Disordered" evidence="18">
    <location>
        <begin position="571"/>
        <end position="653"/>
    </location>
</feature>
<dbReference type="InterPro" id="IPR006539">
    <property type="entry name" value="P-type_ATPase_IV"/>
</dbReference>
<feature type="compositionally biased region" description="Low complexity" evidence="18">
    <location>
        <begin position="205"/>
        <end position="225"/>
    </location>
</feature>
<keyword evidence="8 16" id="KW-0460">Magnesium</keyword>
<feature type="compositionally biased region" description="Polar residues" evidence="18">
    <location>
        <begin position="227"/>
        <end position="236"/>
    </location>
</feature>
<dbReference type="SFLD" id="SFLDF00027">
    <property type="entry name" value="p-type_atpase"/>
    <property type="match status" value="1"/>
</dbReference>
<feature type="transmembrane region" description="Helical" evidence="17">
    <location>
        <begin position="1284"/>
        <end position="1305"/>
    </location>
</feature>
<dbReference type="PANTHER" id="PTHR24092:SF174">
    <property type="entry name" value="PHOSPHOLIPID-TRANSPORTING ATPASE DNF3-RELATED"/>
    <property type="match status" value="1"/>
</dbReference>
<evidence type="ECO:0000256" key="11">
    <source>
        <dbReference type="ARBA" id="ARBA00023136"/>
    </source>
</evidence>
<gene>
    <name evidence="22" type="ORF">BGZ97_004583</name>
</gene>
<evidence type="ECO:0000256" key="15">
    <source>
        <dbReference type="PIRSR" id="PIRSR606539-2"/>
    </source>
</evidence>
<dbReference type="NCBIfam" id="TIGR01494">
    <property type="entry name" value="ATPase_P-type"/>
    <property type="match status" value="1"/>
</dbReference>
<dbReference type="Gene3D" id="2.70.150.10">
    <property type="entry name" value="Calcium-transporting ATPase, cytoplasmic transduction domain A"/>
    <property type="match status" value="1"/>
</dbReference>
<feature type="binding site" evidence="15">
    <location>
        <position position="993"/>
    </location>
    <ligand>
        <name>ATP</name>
        <dbReference type="ChEBI" id="CHEBI:30616"/>
    </ligand>
</feature>
<proteinExistence type="inferred from homology"/>
<feature type="domain" description="P-type ATPase A" evidence="19">
    <location>
        <begin position="261"/>
        <end position="313"/>
    </location>
</feature>
<dbReference type="GO" id="GO:0016887">
    <property type="term" value="F:ATP hydrolysis activity"/>
    <property type="evidence" value="ECO:0007669"/>
    <property type="project" value="InterPro"/>
</dbReference>
<dbReference type="InterPro" id="IPR032631">
    <property type="entry name" value="P-type_ATPase_N"/>
</dbReference>
<dbReference type="NCBIfam" id="TIGR01652">
    <property type="entry name" value="ATPase-Plipid"/>
    <property type="match status" value="2"/>
</dbReference>
<evidence type="ECO:0000256" key="7">
    <source>
        <dbReference type="ARBA" id="ARBA00022840"/>
    </source>
</evidence>
<organism evidence="22 23">
    <name type="scientific">Linnemannia gamsii</name>
    <dbReference type="NCBI Taxonomy" id="64522"/>
    <lineage>
        <taxon>Eukaryota</taxon>
        <taxon>Fungi</taxon>
        <taxon>Fungi incertae sedis</taxon>
        <taxon>Mucoromycota</taxon>
        <taxon>Mortierellomycotina</taxon>
        <taxon>Mortierellomycetes</taxon>
        <taxon>Mortierellales</taxon>
        <taxon>Mortierellaceae</taxon>
        <taxon>Linnemannia</taxon>
    </lineage>
</organism>
<evidence type="ECO:0000256" key="17">
    <source>
        <dbReference type="RuleBase" id="RU362033"/>
    </source>
</evidence>
<dbReference type="EMBL" id="JAAAIN010002159">
    <property type="protein sequence ID" value="KAG0296237.1"/>
    <property type="molecule type" value="Genomic_DNA"/>
</dbReference>
<keyword evidence="6 15" id="KW-0547">Nucleotide-binding</keyword>
<dbReference type="InterPro" id="IPR036412">
    <property type="entry name" value="HAD-like_sf"/>
</dbReference>
<dbReference type="SUPFAM" id="SSF81660">
    <property type="entry name" value="Metal cation-transporting ATPase, ATP-binding domain N"/>
    <property type="match status" value="1"/>
</dbReference>
<feature type="compositionally biased region" description="Basic and acidic residues" evidence="18">
    <location>
        <begin position="1476"/>
        <end position="1485"/>
    </location>
</feature>
<dbReference type="GO" id="GO:0005802">
    <property type="term" value="C:trans-Golgi network"/>
    <property type="evidence" value="ECO:0007669"/>
    <property type="project" value="TreeGrafter"/>
</dbReference>
<evidence type="ECO:0000259" key="19">
    <source>
        <dbReference type="Pfam" id="PF00122"/>
    </source>
</evidence>
<evidence type="ECO:0000256" key="8">
    <source>
        <dbReference type="ARBA" id="ARBA00022842"/>
    </source>
</evidence>
<feature type="binding site" evidence="15">
    <location>
        <position position="1086"/>
    </location>
    <ligand>
        <name>ATP</name>
        <dbReference type="ChEBI" id="CHEBI:30616"/>
    </ligand>
</feature>
<feature type="binding site" evidence="15">
    <location>
        <position position="1110"/>
    </location>
    <ligand>
        <name>ATP</name>
        <dbReference type="ChEBI" id="CHEBI:30616"/>
    </ligand>
</feature>
<dbReference type="InterPro" id="IPR023298">
    <property type="entry name" value="ATPase_P-typ_TM_dom_sf"/>
</dbReference>
<dbReference type="Pfam" id="PF16212">
    <property type="entry name" value="PhoLip_ATPase_C"/>
    <property type="match status" value="1"/>
</dbReference>
<evidence type="ECO:0000256" key="1">
    <source>
        <dbReference type="ARBA" id="ARBA00004141"/>
    </source>
</evidence>
<evidence type="ECO:0000256" key="18">
    <source>
        <dbReference type="SAM" id="MobiDB-lite"/>
    </source>
</evidence>
<evidence type="ECO:0000313" key="22">
    <source>
        <dbReference type="EMBL" id="KAG0296237.1"/>
    </source>
</evidence>
<feature type="binding site" evidence="16">
    <location>
        <position position="1107"/>
    </location>
    <ligand>
        <name>Mg(2+)</name>
        <dbReference type="ChEBI" id="CHEBI:18420"/>
    </ligand>
</feature>
<dbReference type="SUPFAM" id="SSF81665">
    <property type="entry name" value="Calcium ATPase, transmembrane domain M"/>
    <property type="match status" value="1"/>
</dbReference>
<feature type="active site" description="4-aspartylphosphate intermediate" evidence="14">
    <location>
        <position position="535"/>
    </location>
</feature>
<keyword evidence="11 17" id="KW-0472">Membrane</keyword>
<evidence type="ECO:0000256" key="9">
    <source>
        <dbReference type="ARBA" id="ARBA00022967"/>
    </source>
</evidence>
<evidence type="ECO:0000256" key="5">
    <source>
        <dbReference type="ARBA" id="ARBA00022723"/>
    </source>
</evidence>
<feature type="domain" description="P-type ATPase N-terminal" evidence="20">
    <location>
        <begin position="96"/>
        <end position="152"/>
    </location>
</feature>
<evidence type="ECO:0000256" key="10">
    <source>
        <dbReference type="ARBA" id="ARBA00022989"/>
    </source>
</evidence>
<feature type="binding site" evidence="15">
    <location>
        <position position="794"/>
    </location>
    <ligand>
        <name>ATP</name>
        <dbReference type="ChEBI" id="CHEBI:30616"/>
    </ligand>
</feature>
<evidence type="ECO:0000259" key="20">
    <source>
        <dbReference type="Pfam" id="PF16209"/>
    </source>
</evidence>
<dbReference type="Gene3D" id="3.40.50.1000">
    <property type="entry name" value="HAD superfamily/HAD-like"/>
    <property type="match status" value="2"/>
</dbReference>
<feature type="binding site" evidence="15">
    <location>
        <position position="771"/>
    </location>
    <ligand>
        <name>ATP</name>
        <dbReference type="ChEBI" id="CHEBI:30616"/>
    </ligand>
</feature>
<dbReference type="GO" id="GO:0006892">
    <property type="term" value="P:post-Golgi vesicle-mediated transport"/>
    <property type="evidence" value="ECO:0007669"/>
    <property type="project" value="TreeGrafter"/>
</dbReference>
<feature type="transmembrane region" description="Helical" evidence="17">
    <location>
        <begin position="416"/>
        <end position="442"/>
    </location>
</feature>
<dbReference type="InterPro" id="IPR008250">
    <property type="entry name" value="ATPase_P-typ_transduc_dom_A_sf"/>
</dbReference>
<dbReference type="InterPro" id="IPR001757">
    <property type="entry name" value="P_typ_ATPase"/>
</dbReference>
<comment type="caution">
    <text evidence="22">The sequence shown here is derived from an EMBL/GenBank/DDBJ whole genome shotgun (WGS) entry which is preliminary data.</text>
</comment>
<dbReference type="PROSITE" id="PS00154">
    <property type="entry name" value="ATPASE_E1_E2"/>
    <property type="match status" value="1"/>
</dbReference>
<dbReference type="FunFam" id="3.40.50.1000:FF:000172">
    <property type="entry name" value="Phospholipid-transporting ATPase"/>
    <property type="match status" value="1"/>
</dbReference>
<feature type="binding site" evidence="15">
    <location>
        <position position="1080"/>
    </location>
    <ligand>
        <name>ATP</name>
        <dbReference type="ChEBI" id="CHEBI:30616"/>
    </ligand>
</feature>
<dbReference type="InterPro" id="IPR018303">
    <property type="entry name" value="ATPase_P-typ_P_site"/>
</dbReference>
<feature type="compositionally biased region" description="Basic and acidic residues" evidence="18">
    <location>
        <begin position="584"/>
        <end position="596"/>
    </location>
</feature>
<dbReference type="OrthoDB" id="377733at2759"/>
<dbReference type="Pfam" id="PF16209">
    <property type="entry name" value="PhoLip_ATPase_N"/>
    <property type="match status" value="1"/>
</dbReference>
<dbReference type="EC" id="7.6.2.1" evidence="17"/>
<comment type="cofactor">
    <cofactor evidence="16">
        <name>Mg(2+)</name>
        <dbReference type="ChEBI" id="CHEBI:18420"/>
    </cofactor>
</comment>
<dbReference type="InterPro" id="IPR044492">
    <property type="entry name" value="P_typ_ATPase_HD_dom"/>
</dbReference>
<keyword evidence="23" id="KW-1185">Reference proteome</keyword>
<evidence type="ECO:0000256" key="13">
    <source>
        <dbReference type="ARBA" id="ARBA00049128"/>
    </source>
</evidence>
<comment type="similarity">
    <text evidence="3 17">Belongs to the cation transport ATPase (P-type) (TC 3.A.3) family. Type IV subfamily.</text>
</comment>
<protein>
    <recommendedName>
        <fullName evidence="17">Phospholipid-transporting ATPase</fullName>
        <ecNumber evidence="17">7.6.2.1</ecNumber>
    </recommendedName>
</protein>
<dbReference type="GO" id="GO:0140326">
    <property type="term" value="F:ATPase-coupled intramembrane lipid transporter activity"/>
    <property type="evidence" value="ECO:0007669"/>
    <property type="project" value="UniProtKB-EC"/>
</dbReference>
<dbReference type="InterPro" id="IPR023214">
    <property type="entry name" value="HAD_sf"/>
</dbReference>
<evidence type="ECO:0000256" key="4">
    <source>
        <dbReference type="ARBA" id="ARBA00022692"/>
    </source>
</evidence>
<feature type="transmembrane region" description="Helical" evidence="17">
    <location>
        <begin position="1317"/>
        <end position="1337"/>
    </location>
</feature>
<feature type="binding site" evidence="15">
    <location>
        <position position="911"/>
    </location>
    <ligand>
        <name>ATP</name>
        <dbReference type="ChEBI" id="CHEBI:30616"/>
    </ligand>
</feature>
<dbReference type="Pfam" id="PF00122">
    <property type="entry name" value="E1-E2_ATPase"/>
    <property type="match status" value="1"/>
</dbReference>
<keyword evidence="5 16" id="KW-0479">Metal-binding</keyword>
<feature type="transmembrane region" description="Helical" evidence="17">
    <location>
        <begin position="1164"/>
        <end position="1185"/>
    </location>
</feature>
<reference evidence="22" key="1">
    <citation type="journal article" date="2020" name="Fungal Divers.">
        <title>Resolving the Mortierellaceae phylogeny through synthesis of multi-gene phylogenetics and phylogenomics.</title>
        <authorList>
            <person name="Vandepol N."/>
            <person name="Liber J."/>
            <person name="Desiro A."/>
            <person name="Na H."/>
            <person name="Kennedy M."/>
            <person name="Barry K."/>
            <person name="Grigoriev I.V."/>
            <person name="Miller A.N."/>
            <person name="O'Donnell K."/>
            <person name="Stajich J.E."/>
            <person name="Bonito G."/>
        </authorList>
    </citation>
    <scope>NUCLEOTIDE SEQUENCE</scope>
    <source>
        <strain evidence="22">NVP60</strain>
    </source>
</reference>
<dbReference type="Pfam" id="PF13246">
    <property type="entry name" value="Cation_ATPase"/>
    <property type="match status" value="1"/>
</dbReference>
<dbReference type="GO" id="GO:0045332">
    <property type="term" value="P:phospholipid translocation"/>
    <property type="evidence" value="ECO:0007669"/>
    <property type="project" value="TreeGrafter"/>
</dbReference>
<evidence type="ECO:0000256" key="16">
    <source>
        <dbReference type="PIRSR" id="PIRSR606539-3"/>
    </source>
</evidence>
<dbReference type="SFLD" id="SFLDS00003">
    <property type="entry name" value="Haloacid_Dehalogenase"/>
    <property type="match status" value="1"/>
</dbReference>
<feature type="compositionally biased region" description="Low complexity" evidence="18">
    <location>
        <begin position="7"/>
        <end position="28"/>
    </location>
</feature>
<feature type="binding site" evidence="15">
    <location>
        <position position="723"/>
    </location>
    <ligand>
        <name>ATP</name>
        <dbReference type="ChEBI" id="CHEBI:30616"/>
    </ligand>
</feature>